<reference evidence="2" key="1">
    <citation type="journal article" date="2014" name="Int. J. Syst. Evol. Microbiol.">
        <title>Complete genome sequence of Corynebacterium casei LMG S-19264T (=DSM 44701T), isolated from a smear-ripened cheese.</title>
        <authorList>
            <consortium name="US DOE Joint Genome Institute (JGI-PGF)"/>
            <person name="Walter F."/>
            <person name="Albersmeier A."/>
            <person name="Kalinowski J."/>
            <person name="Ruckert C."/>
        </authorList>
    </citation>
    <scope>NUCLEOTIDE SEQUENCE</scope>
    <source>
        <strain evidence="2">NBRC 110023</strain>
    </source>
</reference>
<feature type="chain" id="PRO_5041432232" evidence="1">
    <location>
        <begin position="24"/>
        <end position="368"/>
    </location>
</feature>
<dbReference type="EMBL" id="BSOT01000005">
    <property type="protein sequence ID" value="GLR70566.1"/>
    <property type="molecule type" value="Genomic_DNA"/>
</dbReference>
<reference evidence="2" key="2">
    <citation type="submission" date="2023-01" db="EMBL/GenBank/DDBJ databases">
        <title>Draft genome sequence of Agaribacter marinus strain NBRC 110023.</title>
        <authorList>
            <person name="Sun Q."/>
            <person name="Mori K."/>
        </authorList>
    </citation>
    <scope>NUCLEOTIDE SEQUENCE</scope>
    <source>
        <strain evidence="2">NBRC 110023</strain>
    </source>
</reference>
<keyword evidence="3" id="KW-1185">Reference proteome</keyword>
<protein>
    <submittedName>
        <fullName evidence="2">Uncharacterized protein</fullName>
    </submittedName>
</protein>
<organism evidence="2 3">
    <name type="scientific">Agaribacter marinus</name>
    <dbReference type="NCBI Taxonomy" id="1431249"/>
    <lineage>
        <taxon>Bacteria</taxon>
        <taxon>Pseudomonadati</taxon>
        <taxon>Pseudomonadota</taxon>
        <taxon>Gammaproteobacteria</taxon>
        <taxon>Alteromonadales</taxon>
        <taxon>Alteromonadaceae</taxon>
        <taxon>Agaribacter</taxon>
    </lineage>
</organism>
<evidence type="ECO:0000313" key="3">
    <source>
        <dbReference type="Proteomes" id="UP001156601"/>
    </source>
</evidence>
<sequence length="368" mass="40206">MKVSFKSVGLCGLLLCTPLITHANNFYVQPKLNKPIGQVLSSLGNSCQDFKADTESDHALEISDHHQSFELSHEWSDGSHTAFIAHSETQGNDKGQILSFKMGSNMFNSGQDIVSSNKTMSLTNKLRITEQHPSGMAWLPAPTNSGRDRGYLFIASENQRKVRVNEYSRTGHLGLAGEITQNDLNKITDVWLAQVGNFTWLVLHHMGEDKGIAYKARTSDLFQVGTNNEGDIDLNAFNWTNRYSTPSDTGCGQSVGQNAQLVKDSTNKWYVVHSYTGGTICGANIGSNRVKAYPAFFTGNQTFTVSTNTNPAAQTTIGSSSGVTDEGADGASGFRVNKHGKLVAYLGGQYAYNSFFNWKTAVKECRSN</sequence>
<keyword evidence="1" id="KW-0732">Signal</keyword>
<gene>
    <name evidence="2" type="ORF">GCM10007852_14740</name>
</gene>
<evidence type="ECO:0000256" key="1">
    <source>
        <dbReference type="SAM" id="SignalP"/>
    </source>
</evidence>
<dbReference type="RefSeq" id="WP_284216860.1">
    <property type="nucleotide sequence ID" value="NZ_BSOT01000005.1"/>
</dbReference>
<comment type="caution">
    <text evidence="2">The sequence shown here is derived from an EMBL/GenBank/DDBJ whole genome shotgun (WGS) entry which is preliminary data.</text>
</comment>
<accession>A0AA37SVP9</accession>
<evidence type="ECO:0000313" key="2">
    <source>
        <dbReference type="EMBL" id="GLR70566.1"/>
    </source>
</evidence>
<dbReference type="Proteomes" id="UP001156601">
    <property type="component" value="Unassembled WGS sequence"/>
</dbReference>
<feature type="signal peptide" evidence="1">
    <location>
        <begin position="1"/>
        <end position="23"/>
    </location>
</feature>
<name>A0AA37SVP9_9ALTE</name>
<dbReference type="AlphaFoldDB" id="A0AA37SVP9"/>
<proteinExistence type="predicted"/>